<dbReference type="EMBL" id="FPJG01000006">
    <property type="protein sequence ID" value="SFW75288.1"/>
    <property type="molecule type" value="Genomic_DNA"/>
</dbReference>
<proteinExistence type="predicted"/>
<accession>A0A1K1RT17</accession>
<evidence type="ECO:0000313" key="1">
    <source>
        <dbReference type="EMBL" id="SFW75288.1"/>
    </source>
</evidence>
<dbReference type="STRING" id="546364.SAMN04489730_3914"/>
<keyword evidence="2" id="KW-1185">Reference proteome</keyword>
<evidence type="ECO:0000313" key="2">
    <source>
        <dbReference type="Proteomes" id="UP000182740"/>
    </source>
</evidence>
<dbReference type="AlphaFoldDB" id="A0A1K1RT17"/>
<dbReference type="Proteomes" id="UP000182740">
    <property type="component" value="Unassembled WGS sequence"/>
</dbReference>
<gene>
    <name evidence="1" type="ORF">SAMN04489730_3914</name>
</gene>
<name>A0A1K1RT17_9PSEU</name>
<protein>
    <submittedName>
        <fullName evidence="1">Uncharacterized protein</fullName>
    </submittedName>
</protein>
<organism evidence="1 2">
    <name type="scientific">Amycolatopsis australiensis</name>
    <dbReference type="NCBI Taxonomy" id="546364"/>
    <lineage>
        <taxon>Bacteria</taxon>
        <taxon>Bacillati</taxon>
        <taxon>Actinomycetota</taxon>
        <taxon>Actinomycetes</taxon>
        <taxon>Pseudonocardiales</taxon>
        <taxon>Pseudonocardiaceae</taxon>
        <taxon>Amycolatopsis</taxon>
    </lineage>
</organism>
<sequence length="123" mass="13420">MQLGEVFDGGLDVVGVVLAVQRRPELRERFLVAAARGQEDGDVERSPAVARVRFRGRALDLQRRGELRARGVPVTSGPPHETDLVSDPAVCRIVPQQFGEHRECVVVPSHHPVGLGALDDDVE</sequence>
<reference evidence="2" key="1">
    <citation type="submission" date="2016-11" db="EMBL/GenBank/DDBJ databases">
        <authorList>
            <person name="Varghese N."/>
            <person name="Submissions S."/>
        </authorList>
    </citation>
    <scope>NUCLEOTIDE SEQUENCE [LARGE SCALE GENOMIC DNA]</scope>
    <source>
        <strain evidence="2">DSM 44671</strain>
    </source>
</reference>